<keyword evidence="4" id="KW-1185">Reference proteome</keyword>
<organism evidence="3 4">
    <name type="scientific">Dunaliella salina</name>
    <name type="common">Green alga</name>
    <name type="synonym">Protococcus salinus</name>
    <dbReference type="NCBI Taxonomy" id="3046"/>
    <lineage>
        <taxon>Eukaryota</taxon>
        <taxon>Viridiplantae</taxon>
        <taxon>Chlorophyta</taxon>
        <taxon>core chlorophytes</taxon>
        <taxon>Chlorophyceae</taxon>
        <taxon>CS clade</taxon>
        <taxon>Chlamydomonadales</taxon>
        <taxon>Dunaliellaceae</taxon>
        <taxon>Dunaliella</taxon>
    </lineage>
</organism>
<gene>
    <name evidence="3" type="ORF">DUNSADRAFT_9645</name>
</gene>
<comment type="caution">
    <text evidence="3">The sequence shown here is derived from an EMBL/GenBank/DDBJ whole genome shotgun (WGS) entry which is preliminary data.</text>
</comment>
<reference evidence="3" key="1">
    <citation type="submission" date="2017-08" db="EMBL/GenBank/DDBJ databases">
        <authorList>
            <person name="Polle J.E."/>
            <person name="Barry K."/>
            <person name="Cushman J."/>
            <person name="Schmutz J."/>
            <person name="Tran D."/>
            <person name="Hathwaick L.T."/>
            <person name="Yim W.C."/>
            <person name="Jenkins J."/>
            <person name="Mckie-Krisberg Z.M."/>
            <person name="Prochnik S."/>
            <person name="Lindquist E."/>
            <person name="Dockter R.B."/>
            <person name="Adam C."/>
            <person name="Molina H."/>
            <person name="Bunkerborg J."/>
            <person name="Jin E."/>
            <person name="Buchheim M."/>
            <person name="Magnuson J."/>
        </authorList>
    </citation>
    <scope>NUCLEOTIDE SEQUENCE</scope>
    <source>
        <strain evidence="3">CCAP 19/18</strain>
    </source>
</reference>
<evidence type="ECO:0000256" key="2">
    <source>
        <dbReference type="SAM" id="SignalP"/>
    </source>
</evidence>
<dbReference type="Proteomes" id="UP000815325">
    <property type="component" value="Unassembled WGS sequence"/>
</dbReference>
<evidence type="ECO:0000313" key="4">
    <source>
        <dbReference type="Proteomes" id="UP000815325"/>
    </source>
</evidence>
<feature type="chain" id="PRO_5047480420" description="Encoded protein" evidence="2">
    <location>
        <begin position="20"/>
        <end position="129"/>
    </location>
</feature>
<proteinExistence type="predicted"/>
<feature type="region of interest" description="Disordered" evidence="1">
    <location>
        <begin position="53"/>
        <end position="74"/>
    </location>
</feature>
<evidence type="ECO:0000256" key="1">
    <source>
        <dbReference type="SAM" id="MobiDB-lite"/>
    </source>
</evidence>
<evidence type="ECO:0000313" key="3">
    <source>
        <dbReference type="EMBL" id="KAF5833898.1"/>
    </source>
</evidence>
<sequence length="129" mass="14188">MAPTCGTQAVLRELQLVLALMCPSVSQHMNGELRDEWLRAREGMLLHRKAPAPALKTQVSDRQGRLPPVRVHAARQGDADPWIFGTPYSGPLPVSPASPLGNTGRIHSPSPKPYKRSSTQYSRAQEMPQ</sequence>
<name>A0ABQ7GH14_DUNSA</name>
<feature type="region of interest" description="Disordered" evidence="1">
    <location>
        <begin position="93"/>
        <end position="129"/>
    </location>
</feature>
<feature type="signal peptide" evidence="2">
    <location>
        <begin position="1"/>
        <end position="19"/>
    </location>
</feature>
<protein>
    <recommendedName>
        <fullName evidence="5">Encoded protein</fullName>
    </recommendedName>
</protein>
<dbReference type="EMBL" id="MU069785">
    <property type="protein sequence ID" value="KAF5833898.1"/>
    <property type="molecule type" value="Genomic_DNA"/>
</dbReference>
<feature type="non-terminal residue" evidence="3">
    <location>
        <position position="129"/>
    </location>
</feature>
<evidence type="ECO:0008006" key="5">
    <source>
        <dbReference type="Google" id="ProtNLM"/>
    </source>
</evidence>
<feature type="compositionally biased region" description="Polar residues" evidence="1">
    <location>
        <begin position="116"/>
        <end position="129"/>
    </location>
</feature>
<keyword evidence="2" id="KW-0732">Signal</keyword>
<accession>A0ABQ7GH14</accession>